<feature type="signal peptide" evidence="3">
    <location>
        <begin position="1"/>
        <end position="21"/>
    </location>
</feature>
<dbReference type="InterPro" id="IPR006644">
    <property type="entry name" value="Cadg"/>
</dbReference>
<feature type="region of interest" description="Disordered" evidence="1">
    <location>
        <begin position="740"/>
        <end position="780"/>
    </location>
</feature>
<dbReference type="GO" id="GO:0016020">
    <property type="term" value="C:membrane"/>
    <property type="evidence" value="ECO:0007669"/>
    <property type="project" value="InterPro"/>
</dbReference>
<evidence type="ECO:0000313" key="6">
    <source>
        <dbReference type="Proteomes" id="UP000799428"/>
    </source>
</evidence>
<feature type="compositionally biased region" description="Low complexity" evidence="1">
    <location>
        <begin position="801"/>
        <end position="810"/>
    </location>
</feature>
<dbReference type="OrthoDB" id="41532at2759"/>
<sequence>MTGTRAITRLMAAISLTTVAASSPQVNFPLSSQYPAVARTGQFYSFQFAPTTFEPDSDKLQYSLIGNPSWLSLNGKNRTLLGTPGAEDAGIAVFTIAAARYAGEVAYMQSKLLVVYHDTPKTNGNITQQLSGSGQLSGPKTLTFLPCTPFEVKFSSELFQTRGESLSYYATLTDHNPLPAWISFDAPSLRFAGTTPSLASVPQSYELLLIASDTPGYAAASISFALTISNHQLLFKPLHQTISFMKGDHVSVTNLRSKVTLDSTPITDGDILSATAEIPTWLSFNNETLDITGTPPSGLRSQDITVSVRDKFGDVAKHSIQLLFRSRLLTGEIEQLNITTGENFEYTIPQSHLSKSGEILTMDFGPLSEWLHFNPTTLIIDGKLPEDFAPQDFHSTLTATYFEDKITDSQVFEIHVSGTGTHVYNESTTFVAHPMHPTDSNNAFVARGYHKSKRDGIIIGAVIASIFVAAILLACAGIFCRRRRPAKEYTSPRSPWSPRKTDISCPAMHEDECEDVDKTTDGDLENGDGGYSLPDRTQERPPRLDLDLTVKKKSSHKSIESIDEGETQVRTTLADSDWTFKDEAGPSHRPHDSMEIPTEMARQDSDRPSPPPKNERRTTTAYRDLHPSLTSLRNGRHTHIPSRSNNNFTRRHSWSSYSNTTRCTSLTSTAPSTVPQPHTARHTTQLTNPMEKRHTTLGIRLVQAPTCESLVDLPFHEKRHSFIRNRASGQYPAPFFGASSSRISSSSYRSSPGLSNDIEDYSRDAHSPLPSSNIAVKQDEDVVKKPKRVLPDVLRIREPSETPTVESSSTAAFAGSLRKSSKDGSSTHRHTTAALSNHDRVEKHYEAPGTAAYTGYPTIRKPSSRYSLRSQELKSKLNNLVGSQIFDDAEPSESEYSQEQDVTEGYGNGTTVKPHQFQLSPLNIPGPRKAKRDSKRDSDKDSKRSNKWESYRQLKRTIERDATPFPLAIEQGEKEDHSSTYSLVPEPVSSKAKGKAKVTEVFPERPKRSTDHRHTFPAYAQHSRTEPRATNHPSTHRHSQPLPLSHRLSYQSQHGRSQSEQSAPASKSIHTRDRSQAQYSAYPFFDSAPIPPSTKGEKERSQEATESYLPRDVPGSIIDYALHEDATLEELASGSVEFRTSNGRIRSSARASRLAQLTASDNQSSHGRFPERETIVQPKSLLYTQSNARSIGLGLNPLGGSLDLVQGRPAPEDEERTREWMIPSMLDYGNGGDSRLRTTERKGRRPVSVAASEDVEAGGQQRRRTWGSLKAVMGGGKEKGVQRERENERERERERWREGKMGRIFFRG</sequence>
<feature type="chain" id="PRO_5026290865" description="Dystroglycan-type cadherin-like domain-containing protein" evidence="3">
    <location>
        <begin position="22"/>
        <end position="1308"/>
    </location>
</feature>
<dbReference type="Proteomes" id="UP000799428">
    <property type="component" value="Unassembled WGS sequence"/>
</dbReference>
<keyword evidence="2" id="KW-0472">Membrane</keyword>
<dbReference type="InterPro" id="IPR015919">
    <property type="entry name" value="Cadherin-like_sf"/>
</dbReference>
<feature type="compositionally biased region" description="Polar residues" evidence="1">
    <location>
        <begin position="909"/>
        <end position="921"/>
    </location>
</feature>
<accession>A0A6G1K9E6</accession>
<dbReference type="EMBL" id="MU005770">
    <property type="protein sequence ID" value="KAF2709165.1"/>
    <property type="molecule type" value="Genomic_DNA"/>
</dbReference>
<keyword evidence="3" id="KW-0732">Signal</keyword>
<evidence type="ECO:0000256" key="3">
    <source>
        <dbReference type="SAM" id="SignalP"/>
    </source>
</evidence>
<proteinExistence type="predicted"/>
<evidence type="ECO:0000313" key="5">
    <source>
        <dbReference type="EMBL" id="KAF2709165.1"/>
    </source>
</evidence>
<gene>
    <name evidence="5" type="ORF">K504DRAFT_501910</name>
</gene>
<feature type="compositionally biased region" description="Acidic residues" evidence="1">
    <location>
        <begin position="887"/>
        <end position="902"/>
    </location>
</feature>
<dbReference type="GO" id="GO:0005509">
    <property type="term" value="F:calcium ion binding"/>
    <property type="evidence" value="ECO:0007669"/>
    <property type="project" value="InterPro"/>
</dbReference>
<evidence type="ECO:0000256" key="1">
    <source>
        <dbReference type="SAM" id="MobiDB-lite"/>
    </source>
</evidence>
<organism evidence="5 6">
    <name type="scientific">Pleomassaria siparia CBS 279.74</name>
    <dbReference type="NCBI Taxonomy" id="1314801"/>
    <lineage>
        <taxon>Eukaryota</taxon>
        <taxon>Fungi</taxon>
        <taxon>Dikarya</taxon>
        <taxon>Ascomycota</taxon>
        <taxon>Pezizomycotina</taxon>
        <taxon>Dothideomycetes</taxon>
        <taxon>Pleosporomycetidae</taxon>
        <taxon>Pleosporales</taxon>
        <taxon>Pleomassariaceae</taxon>
        <taxon>Pleomassaria</taxon>
    </lineage>
</organism>
<keyword evidence="2" id="KW-1133">Transmembrane helix</keyword>
<reference evidence="5" key="1">
    <citation type="journal article" date="2020" name="Stud. Mycol.">
        <title>101 Dothideomycetes genomes: a test case for predicting lifestyles and emergence of pathogens.</title>
        <authorList>
            <person name="Haridas S."/>
            <person name="Albert R."/>
            <person name="Binder M."/>
            <person name="Bloem J."/>
            <person name="Labutti K."/>
            <person name="Salamov A."/>
            <person name="Andreopoulos B."/>
            <person name="Baker S."/>
            <person name="Barry K."/>
            <person name="Bills G."/>
            <person name="Bluhm B."/>
            <person name="Cannon C."/>
            <person name="Castanera R."/>
            <person name="Culley D."/>
            <person name="Daum C."/>
            <person name="Ezra D."/>
            <person name="Gonzalez J."/>
            <person name="Henrissat B."/>
            <person name="Kuo A."/>
            <person name="Liang C."/>
            <person name="Lipzen A."/>
            <person name="Lutzoni F."/>
            <person name="Magnuson J."/>
            <person name="Mondo S."/>
            <person name="Nolan M."/>
            <person name="Ohm R."/>
            <person name="Pangilinan J."/>
            <person name="Park H.-J."/>
            <person name="Ramirez L."/>
            <person name="Alfaro M."/>
            <person name="Sun H."/>
            <person name="Tritt A."/>
            <person name="Yoshinaga Y."/>
            <person name="Zwiers L.-H."/>
            <person name="Turgeon B."/>
            <person name="Goodwin S."/>
            <person name="Spatafora J."/>
            <person name="Crous P."/>
            <person name="Grigoriev I."/>
        </authorList>
    </citation>
    <scope>NUCLEOTIDE SEQUENCE</scope>
    <source>
        <strain evidence="5">CBS 279.74</strain>
    </source>
</reference>
<feature type="transmembrane region" description="Helical" evidence="2">
    <location>
        <begin position="457"/>
        <end position="480"/>
    </location>
</feature>
<feature type="domain" description="Dystroglycan-type cadherin-like" evidence="4">
    <location>
        <begin position="25"/>
        <end position="120"/>
    </location>
</feature>
<feature type="compositionally biased region" description="Basic and acidic residues" evidence="1">
    <location>
        <begin position="1276"/>
        <end position="1295"/>
    </location>
</feature>
<feature type="compositionally biased region" description="Low complexity" evidence="1">
    <location>
        <begin position="740"/>
        <end position="751"/>
    </location>
</feature>
<feature type="compositionally biased region" description="Polar residues" evidence="1">
    <location>
        <begin position="1048"/>
        <end position="1065"/>
    </location>
</feature>
<name>A0A6G1K9E6_9PLEO</name>
<feature type="compositionally biased region" description="Basic and acidic residues" evidence="1">
    <location>
        <begin position="601"/>
        <end position="626"/>
    </location>
</feature>
<feature type="region of interest" description="Disordered" evidence="1">
    <location>
        <begin position="887"/>
        <end position="1107"/>
    </location>
</feature>
<keyword evidence="6" id="KW-1185">Reference proteome</keyword>
<protein>
    <recommendedName>
        <fullName evidence="4">Dystroglycan-type cadherin-like domain-containing protein</fullName>
    </recommendedName>
</protein>
<dbReference type="SMART" id="SM00736">
    <property type="entry name" value="CADG"/>
    <property type="match status" value="2"/>
</dbReference>
<feature type="compositionally biased region" description="Basic and acidic residues" evidence="1">
    <location>
        <begin position="934"/>
        <end position="962"/>
    </location>
</feature>
<feature type="compositionally biased region" description="Polar residues" evidence="1">
    <location>
        <begin position="641"/>
        <end position="653"/>
    </location>
</feature>
<feature type="domain" description="Dystroglycan-type cadherin-like" evidence="4">
    <location>
        <begin position="140"/>
        <end position="235"/>
    </location>
</feature>
<feature type="compositionally biased region" description="Basic and acidic residues" evidence="1">
    <location>
        <begin position="536"/>
        <end position="550"/>
    </location>
</feature>
<dbReference type="Gene3D" id="2.60.40.10">
    <property type="entry name" value="Immunoglobulins"/>
    <property type="match status" value="4"/>
</dbReference>
<feature type="region of interest" description="Disordered" evidence="1">
    <location>
        <begin position="800"/>
        <end position="861"/>
    </location>
</feature>
<feature type="compositionally biased region" description="Basic and acidic residues" evidence="1">
    <location>
        <begin position="578"/>
        <end position="594"/>
    </location>
</feature>
<feature type="compositionally biased region" description="Basic and acidic residues" evidence="1">
    <location>
        <begin position="1002"/>
        <end position="1014"/>
    </location>
</feature>
<keyword evidence="2" id="KW-0812">Transmembrane</keyword>
<feature type="region of interest" description="Disordered" evidence="1">
    <location>
        <begin position="1231"/>
        <end position="1295"/>
    </location>
</feature>
<dbReference type="Pfam" id="PF05345">
    <property type="entry name" value="He_PIG"/>
    <property type="match status" value="3"/>
</dbReference>
<dbReference type="SUPFAM" id="SSF49313">
    <property type="entry name" value="Cadherin-like"/>
    <property type="match status" value="4"/>
</dbReference>
<evidence type="ECO:0000256" key="2">
    <source>
        <dbReference type="SAM" id="Phobius"/>
    </source>
</evidence>
<feature type="region of interest" description="Disordered" evidence="1">
    <location>
        <begin position="516"/>
        <end position="653"/>
    </location>
</feature>
<dbReference type="InterPro" id="IPR013783">
    <property type="entry name" value="Ig-like_fold"/>
</dbReference>
<evidence type="ECO:0000259" key="4">
    <source>
        <dbReference type="SMART" id="SM00736"/>
    </source>
</evidence>
<feature type="compositionally biased region" description="Basic and acidic residues" evidence="1">
    <location>
        <begin position="837"/>
        <end position="846"/>
    </location>
</feature>